<proteinExistence type="predicted"/>
<sequence>MKKMTEKERKEKLGSYTTPEGLYEKTKNMPFLGSVSCHTKTLVAGCWDEIILDYEVGASGIADGAWLKATFKFYSDWALFQTTDPTAANYVSAEYQAADCVPGQSPATVQSLKVRFDQKGHERPFQKAIIVDTVDGYVKPGDHIIVRLGDKRSGGPGTRVQTFVEEGFRFRCYVDPLGTSRFCDIPGDIVIDIVPGSPSQLVMVGSRMVRKGETLPLHLRLEDSWGNTCFNMPATVEINASLNGKQVYNKSLALADSGWTFAVIKDLPMETAGELIISASVAQYPGVKCQKFYVTVTDDMIGARSYFGDLHVHSDDTVGTNNTVYNLTYGRDIAGLDVLGYTANDFQITKDRWEIAVDTIKKLNVEGEFVCYPGTEWCGNSCAGGDHNVIFLHGKQPEFPFDAQGNVSRSFEWNEDMEGDTIQPGTWPLDELYATYIHDPEGHLLMPHVGGRRCILDWHHPVLERLVEIGSAWGQFPWLYQETMARGYKLGASSNGDEHRGRCGGGVPGTAVFGVKGGVTGIVSPELNGKIVGESLRARHTWATTGERTVALSKCGNHIQGDELVSNGDANIDYHFLGDAGWDEIAAFDHQGCIFKRNLIEEAGYSNRHIRIRWGGARIKDRYRWADWKGKITITNGVIHQFGGMGFEHSEESCWREKGNTIGFSSDTYGDADVIEIELSNLEHCKIKIEGTIDGYVKVGNPLEGNPFVHCPTFEWEVTGRELMDHGQLRQELGGTELFLAAERLCDAELPRDVSGSLKVNADNGPHGFRPVYFAGRQRDGSMAWTSALFIEFK</sequence>
<dbReference type="EMBL" id="UOFL01000029">
    <property type="protein sequence ID" value="VAW71721.1"/>
    <property type="molecule type" value="Genomic_DNA"/>
</dbReference>
<organism evidence="1">
    <name type="scientific">hydrothermal vent metagenome</name>
    <dbReference type="NCBI Taxonomy" id="652676"/>
    <lineage>
        <taxon>unclassified sequences</taxon>
        <taxon>metagenomes</taxon>
        <taxon>ecological metagenomes</taxon>
    </lineage>
</organism>
<gene>
    <name evidence="1" type="ORF">MNBD_GAMMA12-2218</name>
</gene>
<dbReference type="SUPFAM" id="SSF89550">
    <property type="entry name" value="PHP domain-like"/>
    <property type="match status" value="1"/>
</dbReference>
<accession>A0A3B0XW18</accession>
<dbReference type="Gene3D" id="3.20.20.140">
    <property type="entry name" value="Metal-dependent hydrolases"/>
    <property type="match status" value="1"/>
</dbReference>
<dbReference type="AlphaFoldDB" id="A0A3B0XW18"/>
<dbReference type="InterPro" id="IPR016195">
    <property type="entry name" value="Pol/histidinol_Pase-like"/>
</dbReference>
<evidence type="ECO:0000313" key="1">
    <source>
        <dbReference type="EMBL" id="VAW71721.1"/>
    </source>
</evidence>
<reference evidence="1" key="1">
    <citation type="submission" date="2018-06" db="EMBL/GenBank/DDBJ databases">
        <authorList>
            <person name="Zhirakovskaya E."/>
        </authorList>
    </citation>
    <scope>NUCLEOTIDE SEQUENCE</scope>
</reference>
<protein>
    <submittedName>
        <fullName evidence="1">Ortholog of Bordetella pertussis (BX470248) BP2101</fullName>
    </submittedName>
</protein>
<name>A0A3B0XW18_9ZZZZ</name>